<dbReference type="GO" id="GO:0005524">
    <property type="term" value="F:ATP binding"/>
    <property type="evidence" value="ECO:0007669"/>
    <property type="project" value="UniProtKB-KW"/>
</dbReference>
<evidence type="ECO:0000256" key="1">
    <source>
        <dbReference type="ARBA" id="ARBA00012513"/>
    </source>
</evidence>
<evidence type="ECO:0000256" key="3">
    <source>
        <dbReference type="ARBA" id="ARBA00022679"/>
    </source>
</evidence>
<dbReference type="InterPro" id="IPR011009">
    <property type="entry name" value="Kinase-like_dom_sf"/>
</dbReference>
<feature type="domain" description="RIO-type" evidence="10">
    <location>
        <begin position="224"/>
        <end position="268"/>
    </location>
</feature>
<evidence type="ECO:0000256" key="5">
    <source>
        <dbReference type="ARBA" id="ARBA00022777"/>
    </source>
</evidence>
<dbReference type="EC" id="2.7.11.1" evidence="1"/>
<dbReference type="GeneID" id="30969663"/>
<keyword evidence="2" id="KW-0723">Serine/threonine-protein kinase</keyword>
<comment type="catalytic activity">
    <reaction evidence="7">
        <text>L-threonyl-[protein] + ATP = O-phospho-L-threonyl-[protein] + ADP + H(+)</text>
        <dbReference type="Rhea" id="RHEA:46608"/>
        <dbReference type="Rhea" id="RHEA-COMP:11060"/>
        <dbReference type="Rhea" id="RHEA-COMP:11605"/>
        <dbReference type="ChEBI" id="CHEBI:15378"/>
        <dbReference type="ChEBI" id="CHEBI:30013"/>
        <dbReference type="ChEBI" id="CHEBI:30616"/>
        <dbReference type="ChEBI" id="CHEBI:61977"/>
        <dbReference type="ChEBI" id="CHEBI:456216"/>
        <dbReference type="EC" id="2.7.11.1"/>
    </reaction>
</comment>
<keyword evidence="4" id="KW-0547">Nucleotide-binding</keyword>
<sequence>MHRILPTLSSSDSDSSDTESLASSLQPTVVAYPDEEVLCLYLEENDHLYRIRKNNRIVYARIFDGDVIPPDYRTDSYRILLHLRKFPRWEEEWTTITVRRGAHGLESTLDEFKPHGLNLAKLDVSTAKFYNISDLSTVSRIGARVFRVKGDGEIWILKIAQFKHEIRYLQQEVAIYSELSASGFPLAPRFIGYAYEDTRERTIGFLTEDIPGYPPGIRNLEECTRTIRLLHAFGFIHGDTNRYNFLITDKGAHVIDFESTVALADVDSEAASREVDVLEVNLRDESGRGRKHG</sequence>
<dbReference type="RefSeq" id="XP_020058537.1">
    <property type="nucleotide sequence ID" value="XM_020195849.1"/>
</dbReference>
<dbReference type="OrthoDB" id="2687876at2759"/>
<dbReference type="STRING" id="690307.A0A1L9X211"/>
<dbReference type="Gene3D" id="1.10.510.10">
    <property type="entry name" value="Transferase(Phosphotransferase) domain 1"/>
    <property type="match status" value="1"/>
</dbReference>
<evidence type="ECO:0000313" key="12">
    <source>
        <dbReference type="Proteomes" id="UP000184546"/>
    </source>
</evidence>
<evidence type="ECO:0000313" key="11">
    <source>
        <dbReference type="EMBL" id="OJK02198.1"/>
    </source>
</evidence>
<evidence type="ECO:0000256" key="8">
    <source>
        <dbReference type="ARBA" id="ARBA00048679"/>
    </source>
</evidence>
<gene>
    <name evidence="11" type="ORF">ASPACDRAFT_114891</name>
</gene>
<dbReference type="SUPFAM" id="SSF56112">
    <property type="entry name" value="Protein kinase-like (PK-like)"/>
    <property type="match status" value="1"/>
</dbReference>
<evidence type="ECO:0000256" key="4">
    <source>
        <dbReference type="ARBA" id="ARBA00022741"/>
    </source>
</evidence>
<dbReference type="OMA" id="RWEEEWT"/>
<dbReference type="VEuPathDB" id="FungiDB:ASPACDRAFT_114891"/>
<dbReference type="Pfam" id="PF01163">
    <property type="entry name" value="RIO1"/>
    <property type="match status" value="1"/>
</dbReference>
<keyword evidence="5" id="KW-0418">Kinase</keyword>
<dbReference type="Proteomes" id="UP000184546">
    <property type="component" value="Unassembled WGS sequence"/>
</dbReference>
<keyword evidence="12" id="KW-1185">Reference proteome</keyword>
<protein>
    <recommendedName>
        <fullName evidence="1">non-specific serine/threonine protein kinase</fullName>
        <ecNumber evidence="1">2.7.11.1</ecNumber>
    </recommendedName>
</protein>
<dbReference type="EMBL" id="KV878973">
    <property type="protein sequence ID" value="OJK02198.1"/>
    <property type="molecule type" value="Genomic_DNA"/>
</dbReference>
<proteinExistence type="predicted"/>
<comment type="catalytic activity">
    <reaction evidence="8">
        <text>L-seryl-[protein] + ATP = O-phospho-L-seryl-[protein] + ADP + H(+)</text>
        <dbReference type="Rhea" id="RHEA:17989"/>
        <dbReference type="Rhea" id="RHEA-COMP:9863"/>
        <dbReference type="Rhea" id="RHEA-COMP:11604"/>
        <dbReference type="ChEBI" id="CHEBI:15378"/>
        <dbReference type="ChEBI" id="CHEBI:29999"/>
        <dbReference type="ChEBI" id="CHEBI:30616"/>
        <dbReference type="ChEBI" id="CHEBI:83421"/>
        <dbReference type="ChEBI" id="CHEBI:456216"/>
        <dbReference type="EC" id="2.7.11.1"/>
    </reaction>
</comment>
<evidence type="ECO:0000259" key="10">
    <source>
        <dbReference type="Pfam" id="PF01163"/>
    </source>
</evidence>
<name>A0A1L9X211_ASPA1</name>
<feature type="region of interest" description="Disordered" evidence="9">
    <location>
        <begin position="1"/>
        <end position="20"/>
    </location>
</feature>
<dbReference type="InterPro" id="IPR018934">
    <property type="entry name" value="RIO_dom"/>
</dbReference>
<dbReference type="AlphaFoldDB" id="A0A1L9X211"/>
<evidence type="ECO:0000256" key="6">
    <source>
        <dbReference type="ARBA" id="ARBA00022840"/>
    </source>
</evidence>
<evidence type="ECO:0000256" key="2">
    <source>
        <dbReference type="ARBA" id="ARBA00022527"/>
    </source>
</evidence>
<organism evidence="11 12">
    <name type="scientific">Aspergillus aculeatus (strain ATCC 16872 / CBS 172.66 / WB 5094)</name>
    <dbReference type="NCBI Taxonomy" id="690307"/>
    <lineage>
        <taxon>Eukaryota</taxon>
        <taxon>Fungi</taxon>
        <taxon>Dikarya</taxon>
        <taxon>Ascomycota</taxon>
        <taxon>Pezizomycotina</taxon>
        <taxon>Eurotiomycetes</taxon>
        <taxon>Eurotiomycetidae</taxon>
        <taxon>Eurotiales</taxon>
        <taxon>Aspergillaceae</taxon>
        <taxon>Aspergillus</taxon>
        <taxon>Aspergillus subgen. Circumdati</taxon>
    </lineage>
</organism>
<accession>A0A1L9X211</accession>
<keyword evidence="3" id="KW-0808">Transferase</keyword>
<dbReference type="GO" id="GO:0004674">
    <property type="term" value="F:protein serine/threonine kinase activity"/>
    <property type="evidence" value="ECO:0007669"/>
    <property type="project" value="UniProtKB-KW"/>
</dbReference>
<evidence type="ECO:0000256" key="9">
    <source>
        <dbReference type="SAM" id="MobiDB-lite"/>
    </source>
</evidence>
<keyword evidence="6" id="KW-0067">ATP-binding</keyword>
<reference evidence="12" key="1">
    <citation type="journal article" date="2017" name="Genome Biol.">
        <title>Comparative genomics reveals high biological diversity and specific adaptations in the industrially and medically important fungal genus Aspergillus.</title>
        <authorList>
            <person name="de Vries R.P."/>
            <person name="Riley R."/>
            <person name="Wiebenga A."/>
            <person name="Aguilar-Osorio G."/>
            <person name="Amillis S."/>
            <person name="Uchima C.A."/>
            <person name="Anderluh G."/>
            <person name="Asadollahi M."/>
            <person name="Askin M."/>
            <person name="Barry K."/>
            <person name="Battaglia E."/>
            <person name="Bayram O."/>
            <person name="Benocci T."/>
            <person name="Braus-Stromeyer S.A."/>
            <person name="Caldana C."/>
            <person name="Canovas D."/>
            <person name="Cerqueira G.C."/>
            <person name="Chen F."/>
            <person name="Chen W."/>
            <person name="Choi C."/>
            <person name="Clum A."/>
            <person name="Dos Santos R.A."/>
            <person name="Damasio A.R."/>
            <person name="Diallinas G."/>
            <person name="Emri T."/>
            <person name="Fekete E."/>
            <person name="Flipphi M."/>
            <person name="Freyberg S."/>
            <person name="Gallo A."/>
            <person name="Gournas C."/>
            <person name="Habgood R."/>
            <person name="Hainaut M."/>
            <person name="Harispe M.L."/>
            <person name="Henrissat B."/>
            <person name="Hilden K.S."/>
            <person name="Hope R."/>
            <person name="Hossain A."/>
            <person name="Karabika E."/>
            <person name="Karaffa L."/>
            <person name="Karanyi Z."/>
            <person name="Krasevec N."/>
            <person name="Kuo A."/>
            <person name="Kusch H."/>
            <person name="LaButti K."/>
            <person name="Lagendijk E.L."/>
            <person name="Lapidus A."/>
            <person name="Levasseur A."/>
            <person name="Lindquist E."/>
            <person name="Lipzen A."/>
            <person name="Logrieco A.F."/>
            <person name="MacCabe A."/>
            <person name="Maekelae M.R."/>
            <person name="Malavazi I."/>
            <person name="Melin P."/>
            <person name="Meyer V."/>
            <person name="Mielnichuk N."/>
            <person name="Miskei M."/>
            <person name="Molnar A.P."/>
            <person name="Mule G."/>
            <person name="Ngan C.Y."/>
            <person name="Orejas M."/>
            <person name="Orosz E."/>
            <person name="Ouedraogo J.P."/>
            <person name="Overkamp K.M."/>
            <person name="Park H.-S."/>
            <person name="Perrone G."/>
            <person name="Piumi F."/>
            <person name="Punt P.J."/>
            <person name="Ram A.F."/>
            <person name="Ramon A."/>
            <person name="Rauscher S."/>
            <person name="Record E."/>
            <person name="Riano-Pachon D.M."/>
            <person name="Robert V."/>
            <person name="Roehrig J."/>
            <person name="Ruller R."/>
            <person name="Salamov A."/>
            <person name="Salih N.S."/>
            <person name="Samson R.A."/>
            <person name="Sandor E."/>
            <person name="Sanguinetti M."/>
            <person name="Schuetze T."/>
            <person name="Sepcic K."/>
            <person name="Shelest E."/>
            <person name="Sherlock G."/>
            <person name="Sophianopoulou V."/>
            <person name="Squina F.M."/>
            <person name="Sun H."/>
            <person name="Susca A."/>
            <person name="Todd R.B."/>
            <person name="Tsang A."/>
            <person name="Unkles S.E."/>
            <person name="van de Wiele N."/>
            <person name="van Rossen-Uffink D."/>
            <person name="Oliveira J.V."/>
            <person name="Vesth T.C."/>
            <person name="Visser J."/>
            <person name="Yu J.-H."/>
            <person name="Zhou M."/>
            <person name="Andersen M.R."/>
            <person name="Archer D.B."/>
            <person name="Baker S.E."/>
            <person name="Benoit I."/>
            <person name="Brakhage A.A."/>
            <person name="Braus G.H."/>
            <person name="Fischer R."/>
            <person name="Frisvad J.C."/>
            <person name="Goldman G.H."/>
            <person name="Houbraken J."/>
            <person name="Oakley B."/>
            <person name="Pocsi I."/>
            <person name="Scazzocchio C."/>
            <person name="Seiboth B."/>
            <person name="vanKuyk P.A."/>
            <person name="Wortman J."/>
            <person name="Dyer P.S."/>
            <person name="Grigoriev I.V."/>
        </authorList>
    </citation>
    <scope>NUCLEOTIDE SEQUENCE [LARGE SCALE GENOMIC DNA]</scope>
    <source>
        <strain evidence="12">ATCC 16872 / CBS 172.66 / WB 5094</strain>
    </source>
</reference>
<feature type="compositionally biased region" description="Low complexity" evidence="9">
    <location>
        <begin position="8"/>
        <end position="20"/>
    </location>
</feature>
<evidence type="ECO:0000256" key="7">
    <source>
        <dbReference type="ARBA" id="ARBA00047899"/>
    </source>
</evidence>